<feature type="signal peptide" evidence="1">
    <location>
        <begin position="1"/>
        <end position="18"/>
    </location>
</feature>
<evidence type="ECO:0000313" key="3">
    <source>
        <dbReference type="Proteomes" id="UP000266292"/>
    </source>
</evidence>
<sequence length="263" mass="29499">MKKSLLLLCLFLPLVVFSQNSASFAPSKRLGVSLQLNSPNPDDIGVGWFDIDTESVDNHNLRHKSFSLGAVLQYRVREETALRVRVARTGIWVKEYQPSLETGGYLASNTVYGRQVKWQVAPGIAWEFSPTERLRCYVGFELPFNFHGKYKFDQTQLSVTPTAGDTLSYESSKYTIPKGHSLGVAAIAGFNYFLGEGFSLGAEFSPALLYADLAGEATVENRRYVASGYYLSYSDTTTDANKGYTFYEQRFSMNLTYWLQLGK</sequence>
<dbReference type="AlphaFoldDB" id="A0A1X9YSN2"/>
<protein>
    <recommendedName>
        <fullName evidence="4">Outer membrane protein beta-barrel domain-containing protein</fullName>
    </recommendedName>
</protein>
<evidence type="ECO:0000256" key="1">
    <source>
        <dbReference type="SAM" id="SignalP"/>
    </source>
</evidence>
<reference evidence="3" key="1">
    <citation type="submission" date="2017-05" db="EMBL/GenBank/DDBJ databases">
        <authorList>
            <person name="Ray J."/>
            <person name="Price M."/>
            <person name="Deutschbauer A."/>
        </authorList>
    </citation>
    <scope>NUCLEOTIDE SEQUENCE [LARGE SCALE GENOMIC DNA]</scope>
    <source>
        <strain evidence="3">DSM 19842</strain>
    </source>
</reference>
<dbReference type="KEGG" id="pact:CA264_10740"/>
<keyword evidence="3" id="KW-1185">Reference proteome</keyword>
<evidence type="ECO:0000313" key="2">
    <source>
        <dbReference type="EMBL" id="ARS35873.1"/>
    </source>
</evidence>
<organism evidence="2 3">
    <name type="scientific">Pontibacter actiniarum</name>
    <dbReference type="NCBI Taxonomy" id="323450"/>
    <lineage>
        <taxon>Bacteria</taxon>
        <taxon>Pseudomonadati</taxon>
        <taxon>Bacteroidota</taxon>
        <taxon>Cytophagia</taxon>
        <taxon>Cytophagales</taxon>
        <taxon>Hymenobacteraceae</taxon>
        <taxon>Pontibacter</taxon>
    </lineage>
</organism>
<name>A0A1X9YSN2_9BACT</name>
<gene>
    <name evidence="2" type="ORF">CA264_10740</name>
</gene>
<proteinExistence type="predicted"/>
<dbReference type="OrthoDB" id="9992090at2"/>
<keyword evidence="1" id="KW-0732">Signal</keyword>
<accession>A0A1X9YSN2</accession>
<dbReference type="Proteomes" id="UP000266292">
    <property type="component" value="Chromosome"/>
</dbReference>
<dbReference type="Gene3D" id="2.40.160.20">
    <property type="match status" value="1"/>
</dbReference>
<evidence type="ECO:0008006" key="4">
    <source>
        <dbReference type="Google" id="ProtNLM"/>
    </source>
</evidence>
<dbReference type="RefSeq" id="WP_025607049.1">
    <property type="nucleotide sequence ID" value="NZ_CP021235.1"/>
</dbReference>
<dbReference type="EMBL" id="CP021235">
    <property type="protein sequence ID" value="ARS35873.1"/>
    <property type="molecule type" value="Genomic_DNA"/>
</dbReference>
<feature type="chain" id="PRO_5011008580" description="Outer membrane protein beta-barrel domain-containing protein" evidence="1">
    <location>
        <begin position="19"/>
        <end position="263"/>
    </location>
</feature>